<dbReference type="GO" id="GO:0008239">
    <property type="term" value="F:dipeptidyl-peptidase activity"/>
    <property type="evidence" value="ECO:0007669"/>
    <property type="project" value="InterPro"/>
</dbReference>
<dbReference type="InterPro" id="IPR000383">
    <property type="entry name" value="Xaa-Pro-like_dom"/>
</dbReference>
<evidence type="ECO:0000256" key="1">
    <source>
        <dbReference type="ARBA" id="ARBA00022801"/>
    </source>
</evidence>
<dbReference type="Pfam" id="PF08530">
    <property type="entry name" value="PepX_C"/>
    <property type="match status" value="1"/>
</dbReference>
<proteinExistence type="predicted"/>
<organism evidence="3 5">
    <name type="scientific">Mycobacterium persicum</name>
    <dbReference type="NCBI Taxonomy" id="1487726"/>
    <lineage>
        <taxon>Bacteria</taxon>
        <taxon>Bacillati</taxon>
        <taxon>Actinomycetota</taxon>
        <taxon>Actinomycetes</taxon>
        <taxon>Mycobacteriales</taxon>
        <taxon>Mycobacteriaceae</taxon>
        <taxon>Mycobacterium</taxon>
    </lineage>
</organism>
<keyword evidence="6" id="KW-1185">Reference proteome</keyword>
<dbReference type="Pfam" id="PF02129">
    <property type="entry name" value="Peptidase_S15"/>
    <property type="match status" value="1"/>
</dbReference>
<evidence type="ECO:0000313" key="6">
    <source>
        <dbReference type="Proteomes" id="UP000271464"/>
    </source>
</evidence>
<keyword evidence="1 3" id="KW-0378">Hydrolase</keyword>
<name>A0A8E2LPR7_9MYCO</name>
<dbReference type="AlphaFoldDB" id="A0A8E2LPR7"/>
<accession>A0A8E2LPR7</accession>
<evidence type="ECO:0000259" key="2">
    <source>
        <dbReference type="SMART" id="SM00939"/>
    </source>
</evidence>
<reference evidence="3 5" key="1">
    <citation type="submission" date="2017-02" db="EMBL/GenBank/DDBJ databases">
        <title>Mycobacterium kansasii genomes.</title>
        <authorList>
            <person name="Borowka P."/>
            <person name="Strapagiel D."/>
            <person name="Marciniak B."/>
            <person name="Lach J."/>
            <person name="Bakula Z."/>
            <person name="Van Ingen J."/>
            <person name="Safianowska A."/>
            <person name="Brzostek A."/>
            <person name="Dziadek J."/>
            <person name="Jagielski T."/>
        </authorList>
    </citation>
    <scope>NUCLEOTIDE SEQUENCE [LARGE SCALE GENOMIC DNA]</scope>
    <source>
        <strain evidence="3 5">12MK</strain>
    </source>
</reference>
<dbReference type="EMBL" id="MWQA01000001">
    <property type="protein sequence ID" value="ORC07080.1"/>
    <property type="molecule type" value="Genomic_DNA"/>
</dbReference>
<dbReference type="PANTHER" id="PTHR43056:SF10">
    <property type="entry name" value="COCE_NOND FAMILY, PUTATIVE (AFU_ORTHOLOGUE AFUA_7G00600)-RELATED"/>
    <property type="match status" value="1"/>
</dbReference>
<dbReference type="Gene3D" id="3.40.50.1820">
    <property type="entry name" value="alpha/beta hydrolase"/>
    <property type="match status" value="1"/>
</dbReference>
<dbReference type="Gene3D" id="2.60.120.260">
    <property type="entry name" value="Galactose-binding domain-like"/>
    <property type="match status" value="1"/>
</dbReference>
<dbReference type="InterPro" id="IPR050585">
    <property type="entry name" value="Xaa-Pro_dipeptidyl-ppase/CocE"/>
</dbReference>
<protein>
    <submittedName>
        <fullName evidence="4">Cocaine esterase</fullName>
        <ecNumber evidence="4">3.1.1.84</ecNumber>
    </submittedName>
    <submittedName>
        <fullName evidence="3">Hydrolase</fullName>
    </submittedName>
</protein>
<reference evidence="4 6" key="2">
    <citation type="submission" date="2018-09" db="EMBL/GenBank/DDBJ databases">
        <authorList>
            <person name="Tagini F."/>
        </authorList>
    </citation>
    <scope>NUCLEOTIDE SEQUENCE [LARGE SCALE GENOMIC DNA]</scope>
    <source>
        <strain evidence="4 6">MK4</strain>
    </source>
</reference>
<dbReference type="SMART" id="SM00939">
    <property type="entry name" value="PepX_C"/>
    <property type="match status" value="1"/>
</dbReference>
<comment type="caution">
    <text evidence="3">The sequence shown here is derived from an EMBL/GenBank/DDBJ whole genome shotgun (WGS) entry which is preliminary data.</text>
</comment>
<dbReference type="InterPro" id="IPR013736">
    <property type="entry name" value="Xaa-Pro_dipept_C"/>
</dbReference>
<dbReference type="GeneID" id="66597886"/>
<dbReference type="SUPFAM" id="SSF49785">
    <property type="entry name" value="Galactose-binding domain-like"/>
    <property type="match status" value="1"/>
</dbReference>
<dbReference type="EC" id="3.1.1.84" evidence="4"/>
<dbReference type="SUPFAM" id="SSF53474">
    <property type="entry name" value="alpha/beta-Hydrolases"/>
    <property type="match status" value="1"/>
</dbReference>
<evidence type="ECO:0000313" key="5">
    <source>
        <dbReference type="Proteomes" id="UP000192335"/>
    </source>
</evidence>
<dbReference type="PANTHER" id="PTHR43056">
    <property type="entry name" value="PEPTIDASE S9 PROLYL OLIGOPEPTIDASE"/>
    <property type="match status" value="1"/>
</dbReference>
<dbReference type="EMBL" id="UPHM01000132">
    <property type="protein sequence ID" value="VBA30020.1"/>
    <property type="molecule type" value="Genomic_DNA"/>
</dbReference>
<dbReference type="OrthoDB" id="5240615at2"/>
<evidence type="ECO:0000313" key="4">
    <source>
        <dbReference type="EMBL" id="VBA30020.1"/>
    </source>
</evidence>
<dbReference type="InterPro" id="IPR005674">
    <property type="entry name" value="CocE/Ser_esterase"/>
</dbReference>
<dbReference type="InterPro" id="IPR008979">
    <property type="entry name" value="Galactose-bd-like_sf"/>
</dbReference>
<feature type="domain" description="Xaa-Pro dipeptidyl-peptidase C-terminal" evidence="2">
    <location>
        <begin position="324"/>
        <end position="559"/>
    </location>
</feature>
<dbReference type="NCBIfam" id="TIGR00976">
    <property type="entry name" value="CocE_NonD"/>
    <property type="match status" value="2"/>
</dbReference>
<evidence type="ECO:0000313" key="3">
    <source>
        <dbReference type="EMBL" id="ORC07080.1"/>
    </source>
</evidence>
<dbReference type="Proteomes" id="UP000271464">
    <property type="component" value="Unassembled WGS sequence"/>
</dbReference>
<gene>
    <name evidence="4" type="primary">cocE_3</name>
    <name evidence="3" type="ORF">B4U45_11130</name>
    <name evidence="4" type="ORF">LAUMK4_04932</name>
</gene>
<dbReference type="RefSeq" id="WP_075549396.1">
    <property type="nucleotide sequence ID" value="NZ_CADEAW010000115.1"/>
</dbReference>
<dbReference type="InterPro" id="IPR029058">
    <property type="entry name" value="AB_hydrolase_fold"/>
</dbReference>
<dbReference type="Proteomes" id="UP000192335">
    <property type="component" value="Unassembled WGS sequence"/>
</dbReference>
<sequence length="574" mass="64296">MPAVSAEYPSHDRPWKRPGAARYAAARLQGILRPPVDVAAAPPDLMVDRNVAICMRDGVVLRANVYRPPGPGPFPVILAAHPYGKDRLPKRIWGRWSINPQFRVLRQTAPIEISNETSWEAPDPVWWVAQGYAVVNADLRGAGTSDGVGALLSDQEGRDVYDLIEWAGARSWSNGNVGMLGVSYLALSQFKAAALHPPSLKAICPWEGFTDAYRDLFTPGGIAEKGFSRIWVAIVKRVMRTSEDVGRLRRAHPLLDQWWQSLVPDLARITVPMLVCASFSDNNLHSRGSFRAFEKVSATEKFVYTHRGGKWATFYGDEARRAQLTFFDRYLRQRDVPKPPPVRLEVREQRDVIAQVRTEREWPLHRTQWCDLYLADNGYLDTAAPTVDGSVTFHTRRRAAAFTFPVQSDLELTGPMSLVLWVSVDGADDVALFVGVEKWVGRKWVSFEGSYGFGRDRVTTGWQRASLREIDTERSTMYEPVHTFQRRQPLSPGEVVPVEVALGPSATVFHAGDRIRLLVAGRQLAPRNPLFGAFPARYLPSPSARCMLHWGPQRPARLRVPVIPAKAGDVRGRP</sequence>
<dbReference type="Gene3D" id="1.10.3020.20">
    <property type="match status" value="1"/>
</dbReference>